<dbReference type="EMBL" id="QRDX01000005">
    <property type="protein sequence ID" value="RED47861.1"/>
    <property type="molecule type" value="Genomic_DNA"/>
</dbReference>
<evidence type="ECO:0000313" key="5">
    <source>
        <dbReference type="Proteomes" id="UP000256629"/>
    </source>
</evidence>
<dbReference type="PANTHER" id="PTHR43817">
    <property type="entry name" value="GLYCOSYL HYDROLASE"/>
    <property type="match status" value="1"/>
</dbReference>
<sequence>MKQSLSVLLFCFLSIYFSVAQINQKNNENLLHKGFQNPPNQAKARTWWHWISGNVSKSGITKDLEAMKAVGIQEAQLFNVHLGFPQGPVKYLSEEWLDLFEFSAKEAKRLGLELAFHNSAGWSSSGGPWVTKENAMQTVVFSKLELQGNQIFKGELPKPKTKFNYYQDIAVLAFPKPKTHIKIDGLDYKNLSERIRNHLLPDDKEISKDAIIQKEDILDLTSKFNEDDGLEWNVPKGEWIILRLGHTPIGTTNRPAPPEAKGLEVDKMSKKALDAYWEGGIQPIIDRLGDLVGTTVNNCLIDSYEVETTNWTTGFDVQFEALRGYDLTTYLPILAGYYVDSGEVSERFLWDFRRTIGDLIAENYYAYFAELCHKNGMKFSVEPYWGPFDNMQVGATGDIVMCEFWSGGYPFFDSPKFVSSIAHLNGSTIVGAESFTGIGGWDKHPANIKSIGDRAWAEGITRFIFHTYVHQPWDIAPGLALSYHGFDFNRLNTWWFQSKPYMNYIARSQFLLQQGANVADVLVFTGESSPNTAFLFPEIKTMGYDYDLIGANKLSELFVKNGEICTPVGGTYKVLVLPESDWITPKTLKIVESLVKAGARVIGNKPFKSPSLNNYPSCDDEVKMITNKLWDNNDIQPISISQYLQNENRPDFTIEKNNGDDINFIHRKTEEADIYFIANGKKQSRNLSCNFRVSGKQPEFWNAETGYISYPAVWKNNADGTITLPLSLEAEQSIFVVFQKASTSQNNLVSVKTELEYPKPEPLSNLKIMKAEYGTFLQEGLVDITERVVNAIVDNKLDFIISRAFCNCDPAMGYKKEFRLEYQIGDKTHELYAEEREHITIDAGDENLKVLKAVFGKFKPETRGIPKHYPLIDVTNVIQNKIETGKFDIQVNDKLTDSNAIEGDKPALRVTYETDGEAYTIMVPKGQILKLSKDNSKPQLLLNSGIPKLVTPYNGKLSYTTTSGKTKTLVVKKVPRPIELTGTWDVNFVTPNGKTKNTKFDTLKSWSEASEEDIRYFSGTAGYTKTFSLPKEFFKGENKIELDLGFVAVIAEVNINGNYVATLWKAPFKINISDYIKKGDNTLEVKVTNLWPNRLIGDENYSLDYDVKGVRLSTLPDWLINNKERPSQRTTLPSWKHWSKDDILKTSGLLGPVKIQLYNNIKLKNIEN</sequence>
<organism evidence="4 5">
    <name type="scientific">Seonamhaeicola aphaedonensis</name>
    <dbReference type="NCBI Taxonomy" id="1461338"/>
    <lineage>
        <taxon>Bacteria</taxon>
        <taxon>Pseudomonadati</taxon>
        <taxon>Bacteroidota</taxon>
        <taxon>Flavobacteriia</taxon>
        <taxon>Flavobacteriales</taxon>
        <taxon>Flavobacteriaceae</taxon>
    </lineage>
</organism>
<dbReference type="InterPro" id="IPR008979">
    <property type="entry name" value="Galactose-bd-like_sf"/>
</dbReference>
<dbReference type="SUPFAM" id="SSF49785">
    <property type="entry name" value="Galactose-binding domain-like"/>
    <property type="match status" value="1"/>
</dbReference>
<evidence type="ECO:0000313" key="4">
    <source>
        <dbReference type="EMBL" id="RED47861.1"/>
    </source>
</evidence>
<dbReference type="PANTHER" id="PTHR43817:SF1">
    <property type="entry name" value="HYDROLASE, FAMILY 43, PUTATIVE (AFU_ORTHOLOGUE AFUA_3G01660)-RELATED"/>
    <property type="match status" value="1"/>
</dbReference>
<dbReference type="Proteomes" id="UP000256629">
    <property type="component" value="Unassembled WGS sequence"/>
</dbReference>
<dbReference type="GO" id="GO:0005975">
    <property type="term" value="P:carbohydrate metabolic process"/>
    <property type="evidence" value="ECO:0007669"/>
    <property type="project" value="InterPro"/>
</dbReference>
<feature type="chain" id="PRO_5017834850" evidence="3">
    <location>
        <begin position="21"/>
        <end position="1168"/>
    </location>
</feature>
<keyword evidence="2 4" id="KW-0378">Hydrolase</keyword>
<proteinExistence type="predicted"/>
<evidence type="ECO:0000256" key="3">
    <source>
        <dbReference type="SAM" id="SignalP"/>
    </source>
</evidence>
<dbReference type="AlphaFoldDB" id="A0A3D9HF38"/>
<dbReference type="Gene3D" id="2.60.120.260">
    <property type="entry name" value="Galactose-binding domain-like"/>
    <property type="match status" value="1"/>
</dbReference>
<dbReference type="NCBIfam" id="NF045579">
    <property type="entry name" value="rhamnoside_JR"/>
    <property type="match status" value="1"/>
</dbReference>
<gene>
    <name evidence="4" type="ORF">DFQ02_10588</name>
</gene>
<evidence type="ECO:0000256" key="1">
    <source>
        <dbReference type="ARBA" id="ARBA00022729"/>
    </source>
</evidence>
<protein>
    <submittedName>
        <fullName evidence="4">Glycosyl hydrolase family 2</fullName>
    </submittedName>
</protein>
<evidence type="ECO:0000256" key="2">
    <source>
        <dbReference type="ARBA" id="ARBA00022801"/>
    </source>
</evidence>
<keyword evidence="5" id="KW-1185">Reference proteome</keyword>
<dbReference type="OrthoDB" id="9761519at2"/>
<name>A0A3D9HF38_9FLAO</name>
<feature type="signal peptide" evidence="3">
    <location>
        <begin position="1"/>
        <end position="20"/>
    </location>
</feature>
<reference evidence="4 5" key="1">
    <citation type="submission" date="2018-07" db="EMBL/GenBank/DDBJ databases">
        <title>Genomic Encyclopedia of Type Strains, Phase III (KMG-III): the genomes of soil and plant-associated and newly described type strains.</title>
        <authorList>
            <person name="Whitman W."/>
        </authorList>
    </citation>
    <scope>NUCLEOTIDE SEQUENCE [LARGE SCALE GENOMIC DNA]</scope>
    <source>
        <strain evidence="4 5">CECT 8487</strain>
    </source>
</reference>
<comment type="caution">
    <text evidence="4">The sequence shown here is derived from an EMBL/GenBank/DDBJ whole genome shotgun (WGS) entry which is preliminary data.</text>
</comment>
<accession>A0A3D9HF38</accession>
<dbReference type="Pfam" id="PF17132">
    <property type="entry name" value="Glyco_hydro_106"/>
    <property type="match status" value="1"/>
</dbReference>
<keyword evidence="1 3" id="KW-0732">Signal</keyword>
<dbReference type="GO" id="GO:0004553">
    <property type="term" value="F:hydrolase activity, hydrolyzing O-glycosyl compounds"/>
    <property type="evidence" value="ECO:0007669"/>
    <property type="project" value="InterPro"/>
</dbReference>
<dbReference type="RefSeq" id="WP_116524226.1">
    <property type="nucleotide sequence ID" value="NZ_QRDX01000005.1"/>
</dbReference>